<feature type="transmembrane region" description="Helical" evidence="7">
    <location>
        <begin position="44"/>
        <end position="63"/>
    </location>
</feature>
<dbReference type="InterPro" id="IPR050809">
    <property type="entry name" value="UgpAE/MalFG_permease"/>
</dbReference>
<evidence type="ECO:0000256" key="5">
    <source>
        <dbReference type="ARBA" id="ARBA00022989"/>
    </source>
</evidence>
<keyword evidence="5 7" id="KW-1133">Transmembrane helix</keyword>
<name>A0A1H7G533_STRJI</name>
<dbReference type="PANTHER" id="PTHR43227">
    <property type="entry name" value="BLL4140 PROTEIN"/>
    <property type="match status" value="1"/>
</dbReference>
<accession>A0A1H7G533</accession>
<organism evidence="10 11">
    <name type="scientific">Streptacidiphilus jiangxiensis</name>
    <dbReference type="NCBI Taxonomy" id="235985"/>
    <lineage>
        <taxon>Bacteria</taxon>
        <taxon>Bacillati</taxon>
        <taxon>Actinomycetota</taxon>
        <taxon>Actinomycetes</taxon>
        <taxon>Kitasatosporales</taxon>
        <taxon>Streptomycetaceae</taxon>
        <taxon>Streptacidiphilus</taxon>
    </lineage>
</organism>
<keyword evidence="3" id="KW-1003">Cell membrane</keyword>
<evidence type="ECO:0000256" key="1">
    <source>
        <dbReference type="ARBA" id="ARBA00004651"/>
    </source>
</evidence>
<evidence type="ECO:0000256" key="4">
    <source>
        <dbReference type="ARBA" id="ARBA00022692"/>
    </source>
</evidence>
<comment type="similarity">
    <text evidence="7">Belongs to the binding-protein-dependent transport system permease family.</text>
</comment>
<evidence type="ECO:0000259" key="9">
    <source>
        <dbReference type="PROSITE" id="PS50928"/>
    </source>
</evidence>
<gene>
    <name evidence="10" type="ORF">SAMN05414137_101481</name>
</gene>
<feature type="transmembrane region" description="Helical" evidence="7">
    <location>
        <begin position="299"/>
        <end position="321"/>
    </location>
</feature>
<dbReference type="EMBL" id="FOAZ01000001">
    <property type="protein sequence ID" value="SEK31570.1"/>
    <property type="molecule type" value="Genomic_DNA"/>
</dbReference>
<dbReference type="Pfam" id="PF00528">
    <property type="entry name" value="BPD_transp_1"/>
    <property type="match status" value="1"/>
</dbReference>
<evidence type="ECO:0000256" key="2">
    <source>
        <dbReference type="ARBA" id="ARBA00022448"/>
    </source>
</evidence>
<dbReference type="PROSITE" id="PS50928">
    <property type="entry name" value="ABC_TM1"/>
    <property type="match status" value="1"/>
</dbReference>
<dbReference type="AlphaFoldDB" id="A0A1H7G533"/>
<sequence>MTVQSEGVQTHSPSSGSAGGPKAPVLKRQRSGSGAGRLSKATPYLLLLPATLATLVLLGYPAVKIVLISFQKLNMFELIQHTTVWNGFQNYTDQLTSGEFWHTAERSVFFTLANVVLIMVVGSLVGLLLNRLGKRMRLFLSVALILAWAMPVVAATTVYQWLFDSQFGVADWFLSAFGWHSMAHYNWFSTQLSTFAVITLLIVWMSIPFVALTMYAALTTIPGELYEAARMDGAGMWKSFRFVTFPALKPFFLGTTFLEVIWIFKAFTQVLAVNQGGPDRLTETLPVYSFVEGVGNQHYGVGAAIAVLTILILLALTAYYLRIILKQEDEL</sequence>
<feature type="compositionally biased region" description="Low complexity" evidence="8">
    <location>
        <begin position="12"/>
        <end position="24"/>
    </location>
</feature>
<feature type="transmembrane region" description="Helical" evidence="7">
    <location>
        <begin position="108"/>
        <end position="129"/>
    </location>
</feature>
<dbReference type="eggNOG" id="COG1175">
    <property type="taxonomic scope" value="Bacteria"/>
</dbReference>
<feature type="compositionally biased region" description="Polar residues" evidence="8">
    <location>
        <begin position="1"/>
        <end position="11"/>
    </location>
</feature>
<feature type="transmembrane region" description="Helical" evidence="7">
    <location>
        <begin position="239"/>
        <end position="264"/>
    </location>
</feature>
<dbReference type="SUPFAM" id="SSF161098">
    <property type="entry name" value="MetI-like"/>
    <property type="match status" value="1"/>
</dbReference>
<keyword evidence="6 7" id="KW-0472">Membrane</keyword>
<protein>
    <submittedName>
        <fullName evidence="10">N,N'-diacetylchitobiose transport system permease protein</fullName>
    </submittedName>
</protein>
<evidence type="ECO:0000256" key="6">
    <source>
        <dbReference type="ARBA" id="ARBA00023136"/>
    </source>
</evidence>
<proteinExistence type="inferred from homology"/>
<keyword evidence="2 7" id="KW-0813">Transport</keyword>
<dbReference type="RefSeq" id="WP_042456118.1">
    <property type="nucleotide sequence ID" value="NZ_BBPN01000040.1"/>
</dbReference>
<evidence type="ECO:0000256" key="3">
    <source>
        <dbReference type="ARBA" id="ARBA00022475"/>
    </source>
</evidence>
<dbReference type="PANTHER" id="PTHR43227:SF8">
    <property type="entry name" value="DIACETYLCHITOBIOSE UPTAKE SYSTEM PERMEASE PROTEIN DASB"/>
    <property type="match status" value="1"/>
</dbReference>
<feature type="transmembrane region" description="Helical" evidence="7">
    <location>
        <begin position="195"/>
        <end position="218"/>
    </location>
</feature>
<dbReference type="OrthoDB" id="9804439at2"/>
<feature type="domain" description="ABC transmembrane type-1" evidence="9">
    <location>
        <begin position="104"/>
        <end position="320"/>
    </location>
</feature>
<dbReference type="InterPro" id="IPR035906">
    <property type="entry name" value="MetI-like_sf"/>
</dbReference>
<evidence type="ECO:0000313" key="10">
    <source>
        <dbReference type="EMBL" id="SEK31570.1"/>
    </source>
</evidence>
<evidence type="ECO:0000313" key="11">
    <source>
        <dbReference type="Proteomes" id="UP000183015"/>
    </source>
</evidence>
<evidence type="ECO:0000256" key="7">
    <source>
        <dbReference type="RuleBase" id="RU363032"/>
    </source>
</evidence>
<dbReference type="STRING" id="235985.SAMN05414137_101481"/>
<keyword evidence="11" id="KW-1185">Reference proteome</keyword>
<comment type="subcellular location">
    <subcellularLocation>
        <location evidence="1 7">Cell membrane</location>
        <topology evidence="1 7">Multi-pass membrane protein</topology>
    </subcellularLocation>
</comment>
<dbReference type="GO" id="GO:0005886">
    <property type="term" value="C:plasma membrane"/>
    <property type="evidence" value="ECO:0007669"/>
    <property type="project" value="UniProtKB-SubCell"/>
</dbReference>
<feature type="transmembrane region" description="Helical" evidence="7">
    <location>
        <begin position="138"/>
        <end position="162"/>
    </location>
</feature>
<dbReference type="CDD" id="cd06261">
    <property type="entry name" value="TM_PBP2"/>
    <property type="match status" value="1"/>
</dbReference>
<evidence type="ECO:0000256" key="8">
    <source>
        <dbReference type="SAM" id="MobiDB-lite"/>
    </source>
</evidence>
<dbReference type="GO" id="GO:0055085">
    <property type="term" value="P:transmembrane transport"/>
    <property type="evidence" value="ECO:0007669"/>
    <property type="project" value="InterPro"/>
</dbReference>
<dbReference type="Gene3D" id="1.10.3720.10">
    <property type="entry name" value="MetI-like"/>
    <property type="match status" value="1"/>
</dbReference>
<keyword evidence="4 7" id="KW-0812">Transmembrane</keyword>
<dbReference type="Proteomes" id="UP000183015">
    <property type="component" value="Unassembled WGS sequence"/>
</dbReference>
<reference evidence="11" key="1">
    <citation type="submission" date="2016-10" db="EMBL/GenBank/DDBJ databases">
        <authorList>
            <person name="Varghese N."/>
        </authorList>
    </citation>
    <scope>NUCLEOTIDE SEQUENCE [LARGE SCALE GENOMIC DNA]</scope>
    <source>
        <strain evidence="11">DSM 45096 / BCRC 16803 / CGMCC 4.1857 / CIP 109030 / JCM 12277 / KCTC 19219 / NBRC 100920 / 33214</strain>
    </source>
</reference>
<feature type="region of interest" description="Disordered" evidence="8">
    <location>
        <begin position="1"/>
        <end position="37"/>
    </location>
</feature>
<dbReference type="InterPro" id="IPR000515">
    <property type="entry name" value="MetI-like"/>
</dbReference>